<gene>
    <name evidence="2" type="ORF">METZ01_LOCUS28270</name>
</gene>
<protein>
    <submittedName>
        <fullName evidence="2">Uncharacterized protein</fullName>
    </submittedName>
</protein>
<dbReference type="CDD" id="cd00448">
    <property type="entry name" value="YjgF_YER057c_UK114_family"/>
    <property type="match status" value="2"/>
</dbReference>
<dbReference type="Pfam" id="PF01042">
    <property type="entry name" value="Ribonuc_L-PSP"/>
    <property type="match status" value="3"/>
</dbReference>
<evidence type="ECO:0000256" key="1">
    <source>
        <dbReference type="ARBA" id="ARBA00010552"/>
    </source>
</evidence>
<reference evidence="2" key="1">
    <citation type="submission" date="2018-05" db="EMBL/GenBank/DDBJ databases">
        <authorList>
            <person name="Lanie J.A."/>
            <person name="Ng W.-L."/>
            <person name="Kazmierczak K.M."/>
            <person name="Andrzejewski T.M."/>
            <person name="Davidsen T.M."/>
            <person name="Wayne K.J."/>
            <person name="Tettelin H."/>
            <person name="Glass J.I."/>
            <person name="Rusch D."/>
            <person name="Podicherti R."/>
            <person name="Tsui H.-C.T."/>
            <person name="Winkler M.E."/>
        </authorList>
    </citation>
    <scope>NUCLEOTIDE SEQUENCE</scope>
</reference>
<dbReference type="GO" id="GO:0019239">
    <property type="term" value="F:deaminase activity"/>
    <property type="evidence" value="ECO:0007669"/>
    <property type="project" value="TreeGrafter"/>
</dbReference>
<name>A0A381Q7X5_9ZZZZ</name>
<dbReference type="InterPro" id="IPR035959">
    <property type="entry name" value="RutC-like_sf"/>
</dbReference>
<dbReference type="PANTHER" id="PTHR11803">
    <property type="entry name" value="2-IMINOBUTANOATE/2-IMINOPROPANOATE DEAMINASE RIDA"/>
    <property type="match status" value="1"/>
</dbReference>
<dbReference type="Gene3D" id="3.30.1330.40">
    <property type="entry name" value="RutC-like"/>
    <property type="match status" value="3"/>
</dbReference>
<dbReference type="InterPro" id="IPR006175">
    <property type="entry name" value="YjgF/YER057c/UK114"/>
</dbReference>
<proteinExistence type="inferred from homology"/>
<sequence length="402" mass="44229">MTKNIVDVDPGKFPWLDLNRYTFCMGAENAGTLYLSGQTASEYDPESGRVVCKGDLLDQTRVIYEKLAVVLEAAGMSFQNVVQTVDYIDATALPLYRQTGAIRKQYLGDSPVGATGICVERLLRPDAFIEVSMVAMMGEKKPINPGWDRYGQLTYVPGVVVDDDFVWTSGFVGSEDVDGQANYPQNTSRQVELTYGIIGQVLNSAGAKPEDVVKTLDYISPQCLLQYPNTADVRRGFFGDRFPASTNIPVNRLLRPEGHVEIEVVAVKGGTREEIRVPGWERNYGGLTQNAGVKKGRLLQISGQSSVDHTTGLPVGGYDIVAQTEQAYSNIARIMDEGGYSMDDILNTIEWVAPNGMMDYRKVGEVRRKYFGDRFPSATGISMHQILGRPEQLIEVTAVAVV</sequence>
<dbReference type="GO" id="GO:0005829">
    <property type="term" value="C:cytosol"/>
    <property type="evidence" value="ECO:0007669"/>
    <property type="project" value="TreeGrafter"/>
</dbReference>
<dbReference type="PANTHER" id="PTHR11803:SF58">
    <property type="entry name" value="PROTEIN HMF1-RELATED"/>
    <property type="match status" value="1"/>
</dbReference>
<dbReference type="SUPFAM" id="SSF55298">
    <property type="entry name" value="YjgF-like"/>
    <property type="match status" value="3"/>
</dbReference>
<organism evidence="2">
    <name type="scientific">marine metagenome</name>
    <dbReference type="NCBI Taxonomy" id="408172"/>
    <lineage>
        <taxon>unclassified sequences</taxon>
        <taxon>metagenomes</taxon>
        <taxon>ecological metagenomes</taxon>
    </lineage>
</organism>
<comment type="similarity">
    <text evidence="1">Belongs to the RutC family.</text>
</comment>
<accession>A0A381Q7X5</accession>
<dbReference type="AlphaFoldDB" id="A0A381Q7X5"/>
<dbReference type="EMBL" id="UINC01001244">
    <property type="protein sequence ID" value="SUZ75416.1"/>
    <property type="molecule type" value="Genomic_DNA"/>
</dbReference>
<evidence type="ECO:0000313" key="2">
    <source>
        <dbReference type="EMBL" id="SUZ75416.1"/>
    </source>
</evidence>